<reference evidence="1 2" key="1">
    <citation type="submission" date="2018-02" db="EMBL/GenBank/DDBJ databases">
        <title>Draft genome sequencing of Pseudomonas frederiksbergensis 11-D3.</title>
        <authorList>
            <person name="Zheng B.-X."/>
        </authorList>
    </citation>
    <scope>NUCLEOTIDE SEQUENCE [LARGE SCALE GENOMIC DNA]</scope>
    <source>
        <strain evidence="1 2">11-D3</strain>
    </source>
</reference>
<evidence type="ECO:0000313" key="2">
    <source>
        <dbReference type="Proteomes" id="UP000239687"/>
    </source>
</evidence>
<evidence type="ECO:0000313" key="1">
    <source>
        <dbReference type="EMBL" id="PQP05690.1"/>
    </source>
</evidence>
<protein>
    <submittedName>
        <fullName evidence="1">Uncharacterized protein</fullName>
    </submittedName>
</protein>
<dbReference type="AlphaFoldDB" id="A0A2S8HT12"/>
<dbReference type="RefSeq" id="WP_105340058.1">
    <property type="nucleotide sequence ID" value="NZ_PUIN01000002.1"/>
</dbReference>
<organism evidence="1 2">
    <name type="scientific">Pseudomonas frederiksbergensis</name>
    <dbReference type="NCBI Taxonomy" id="104087"/>
    <lineage>
        <taxon>Bacteria</taxon>
        <taxon>Pseudomonadati</taxon>
        <taxon>Pseudomonadota</taxon>
        <taxon>Gammaproteobacteria</taxon>
        <taxon>Pseudomonadales</taxon>
        <taxon>Pseudomonadaceae</taxon>
        <taxon>Pseudomonas</taxon>
    </lineage>
</organism>
<dbReference type="EMBL" id="PUIN01000002">
    <property type="protein sequence ID" value="PQP05690.1"/>
    <property type="molecule type" value="Genomic_DNA"/>
</dbReference>
<dbReference type="Proteomes" id="UP000239687">
    <property type="component" value="Unassembled WGS sequence"/>
</dbReference>
<accession>A0A2S8HT12</accession>
<proteinExistence type="predicted"/>
<gene>
    <name evidence="1" type="ORF">C5612_03380</name>
</gene>
<comment type="caution">
    <text evidence="1">The sequence shown here is derived from an EMBL/GenBank/DDBJ whole genome shotgun (WGS) entry which is preliminary data.</text>
</comment>
<name>A0A2S8HT12_9PSED</name>
<sequence>MTFAPPILPQRLTHEPEKATVKLSSVSDTLNVSIPDSAEIPPNWYVYLILGVDAQSPDWIGPEEPTGVWDDASDDAVKLTGIELQIPKAELQKYLNKQVELRYKFADESSMEPCSEPLLFRIEG</sequence>